<dbReference type="PRINTS" id="PR00081">
    <property type="entry name" value="GDHRDH"/>
</dbReference>
<dbReference type="EMBL" id="JACCAA010000001">
    <property type="protein sequence ID" value="NYG59600.1"/>
    <property type="molecule type" value="Genomic_DNA"/>
</dbReference>
<name>A0A7Y9S552_9ACTN</name>
<proteinExistence type="inferred from homology"/>
<dbReference type="GO" id="GO:0016020">
    <property type="term" value="C:membrane"/>
    <property type="evidence" value="ECO:0007669"/>
    <property type="project" value="TreeGrafter"/>
</dbReference>
<evidence type="ECO:0000256" key="1">
    <source>
        <dbReference type="ARBA" id="ARBA00006484"/>
    </source>
</evidence>
<dbReference type="PANTHER" id="PTHR44196:SF1">
    <property type="entry name" value="DEHYDROGENASE_REDUCTASE SDR FAMILY MEMBER 7B"/>
    <property type="match status" value="1"/>
</dbReference>
<keyword evidence="6" id="KW-1185">Reference proteome</keyword>
<sequence length="273" mass="28906">MAAHDETTRTALVTGASSGIGRASALALRDAGFRVIGTSRNPATLSADQRIDGVEWLALDLESRDSIRALAEAAGPIDVLINNAGESQSGPLEELPLDALDRLFQVNVLGPVQLTQLLLPGMRARGFGRVVMVGSMLASFPLPYRASYAASKAAIKAFATAARKELTPYGVWLTTVEPGSINTGISTRRTKYVADGSPYQRECEAVIARLDALEASGTSADDVAETILAAVRAERPGSLHARGSNAQVVFALKRIAPRSLVEAITARKFGIRH</sequence>
<protein>
    <submittedName>
        <fullName evidence="5">Short-subunit dehydrogenase</fullName>
    </submittedName>
</protein>
<dbReference type="PROSITE" id="PS00061">
    <property type="entry name" value="ADH_SHORT"/>
    <property type="match status" value="1"/>
</dbReference>
<dbReference type="RefSeq" id="WP_179502630.1">
    <property type="nucleotide sequence ID" value="NZ_JACCAA010000001.1"/>
</dbReference>
<keyword evidence="2" id="KW-0560">Oxidoreductase</keyword>
<evidence type="ECO:0000259" key="4">
    <source>
        <dbReference type="SMART" id="SM00822"/>
    </source>
</evidence>
<dbReference type="PANTHER" id="PTHR44196">
    <property type="entry name" value="DEHYDROGENASE/REDUCTASE SDR FAMILY MEMBER 7B"/>
    <property type="match status" value="1"/>
</dbReference>
<dbReference type="GO" id="GO:0016491">
    <property type="term" value="F:oxidoreductase activity"/>
    <property type="evidence" value="ECO:0007669"/>
    <property type="project" value="UniProtKB-KW"/>
</dbReference>
<reference evidence="5 6" key="1">
    <citation type="submission" date="2020-07" db="EMBL/GenBank/DDBJ databases">
        <title>Sequencing the genomes of 1000 actinobacteria strains.</title>
        <authorList>
            <person name="Klenk H.-P."/>
        </authorList>
    </citation>
    <scope>NUCLEOTIDE SEQUENCE [LARGE SCALE GENOMIC DNA]</scope>
    <source>
        <strain evidence="5 6">DSM 23819</strain>
    </source>
</reference>
<feature type="domain" description="Ketoreductase" evidence="4">
    <location>
        <begin position="9"/>
        <end position="175"/>
    </location>
</feature>
<dbReference type="InterPro" id="IPR057326">
    <property type="entry name" value="KR_dom"/>
</dbReference>
<comment type="similarity">
    <text evidence="1 3">Belongs to the short-chain dehydrogenases/reductases (SDR) family.</text>
</comment>
<dbReference type="AlphaFoldDB" id="A0A7Y9S552"/>
<dbReference type="Proteomes" id="UP000540656">
    <property type="component" value="Unassembled WGS sequence"/>
</dbReference>
<dbReference type="Gene3D" id="3.40.50.720">
    <property type="entry name" value="NAD(P)-binding Rossmann-like Domain"/>
    <property type="match status" value="1"/>
</dbReference>
<evidence type="ECO:0000256" key="2">
    <source>
        <dbReference type="ARBA" id="ARBA00023002"/>
    </source>
</evidence>
<evidence type="ECO:0000313" key="5">
    <source>
        <dbReference type="EMBL" id="NYG59600.1"/>
    </source>
</evidence>
<dbReference type="InterPro" id="IPR020904">
    <property type="entry name" value="Sc_DH/Rdtase_CS"/>
</dbReference>
<dbReference type="PRINTS" id="PR00080">
    <property type="entry name" value="SDRFAMILY"/>
</dbReference>
<dbReference type="SMART" id="SM00822">
    <property type="entry name" value="PKS_KR"/>
    <property type="match status" value="1"/>
</dbReference>
<dbReference type="CDD" id="cd05374">
    <property type="entry name" value="17beta-HSD-like_SDR_c"/>
    <property type="match status" value="1"/>
</dbReference>
<dbReference type="InterPro" id="IPR036291">
    <property type="entry name" value="NAD(P)-bd_dom_sf"/>
</dbReference>
<evidence type="ECO:0000313" key="6">
    <source>
        <dbReference type="Proteomes" id="UP000540656"/>
    </source>
</evidence>
<dbReference type="InterPro" id="IPR002347">
    <property type="entry name" value="SDR_fam"/>
</dbReference>
<dbReference type="SUPFAM" id="SSF51735">
    <property type="entry name" value="NAD(P)-binding Rossmann-fold domains"/>
    <property type="match status" value="1"/>
</dbReference>
<evidence type="ECO:0000256" key="3">
    <source>
        <dbReference type="RuleBase" id="RU000363"/>
    </source>
</evidence>
<gene>
    <name evidence="5" type="ORF">BJ980_002523</name>
</gene>
<organism evidence="5 6">
    <name type="scientific">Nocardioides daedukensis</name>
    <dbReference type="NCBI Taxonomy" id="634462"/>
    <lineage>
        <taxon>Bacteria</taxon>
        <taxon>Bacillati</taxon>
        <taxon>Actinomycetota</taxon>
        <taxon>Actinomycetes</taxon>
        <taxon>Propionibacteriales</taxon>
        <taxon>Nocardioidaceae</taxon>
        <taxon>Nocardioides</taxon>
    </lineage>
</organism>
<accession>A0A7Y9S552</accession>
<comment type="caution">
    <text evidence="5">The sequence shown here is derived from an EMBL/GenBank/DDBJ whole genome shotgun (WGS) entry which is preliminary data.</text>
</comment>
<dbReference type="Pfam" id="PF00106">
    <property type="entry name" value="adh_short"/>
    <property type="match status" value="1"/>
</dbReference>